<proteinExistence type="predicted"/>
<dbReference type="PROSITE" id="PS00622">
    <property type="entry name" value="HTH_LUXR_1"/>
    <property type="match status" value="1"/>
</dbReference>
<evidence type="ECO:0000313" key="6">
    <source>
        <dbReference type="EMBL" id="QBX56724.1"/>
    </source>
</evidence>
<evidence type="ECO:0000256" key="1">
    <source>
        <dbReference type="ARBA" id="ARBA00023125"/>
    </source>
</evidence>
<gene>
    <name evidence="6" type="ORF">EXE58_15510</name>
</gene>
<feature type="compositionally biased region" description="Low complexity" evidence="3">
    <location>
        <begin position="1"/>
        <end position="11"/>
    </location>
</feature>
<dbReference type="AlphaFoldDB" id="A0A4P7IH85"/>
<keyword evidence="2" id="KW-0597">Phosphoprotein</keyword>
<feature type="region of interest" description="Disordered" evidence="3">
    <location>
        <begin position="1"/>
        <end position="22"/>
    </location>
</feature>
<dbReference type="PROSITE" id="PS50043">
    <property type="entry name" value="HTH_LUXR_2"/>
    <property type="match status" value="1"/>
</dbReference>
<evidence type="ECO:0000256" key="3">
    <source>
        <dbReference type="SAM" id="MobiDB-lite"/>
    </source>
</evidence>
<dbReference type="Pfam" id="PF00196">
    <property type="entry name" value="GerE"/>
    <property type="match status" value="1"/>
</dbReference>
<dbReference type="CDD" id="cd06170">
    <property type="entry name" value="LuxR_C_like"/>
    <property type="match status" value="1"/>
</dbReference>
<dbReference type="OrthoDB" id="4727384at2"/>
<protein>
    <submittedName>
        <fullName evidence="6">Response regulator transcription factor</fullName>
    </submittedName>
</protein>
<feature type="domain" description="Response regulatory" evidence="5">
    <location>
        <begin position="47"/>
        <end position="161"/>
    </location>
</feature>
<reference evidence="6 7" key="1">
    <citation type="submission" date="2019-03" db="EMBL/GenBank/DDBJ databases">
        <title>Three New Species of Nocardioides, Nocardioides euryhalodurans sp. nov., Nocardioides seonyuensis sp. nov. and Nocardioides eburneoflavus sp. nov. Iolated from Soil.</title>
        <authorList>
            <person name="Roh S.G."/>
            <person name="Lee C."/>
            <person name="Kim M.-K."/>
            <person name="Kim S.B."/>
        </authorList>
    </citation>
    <scope>NUCLEOTIDE SEQUENCE [LARGE SCALE GENOMIC DNA]</scope>
    <source>
        <strain evidence="6 7">MMS17-SY207-3</strain>
    </source>
</reference>
<keyword evidence="7" id="KW-1185">Reference proteome</keyword>
<feature type="domain" description="HTH luxR-type" evidence="4">
    <location>
        <begin position="188"/>
        <end position="253"/>
    </location>
</feature>
<dbReference type="InterPro" id="IPR001789">
    <property type="entry name" value="Sig_transdc_resp-reg_receiver"/>
</dbReference>
<dbReference type="SUPFAM" id="SSF46894">
    <property type="entry name" value="C-terminal effector domain of the bipartite response regulators"/>
    <property type="match status" value="1"/>
</dbReference>
<dbReference type="PANTHER" id="PTHR43214:SF43">
    <property type="entry name" value="TWO-COMPONENT RESPONSE REGULATOR"/>
    <property type="match status" value="1"/>
</dbReference>
<dbReference type="InterPro" id="IPR000792">
    <property type="entry name" value="Tscrpt_reg_LuxR_C"/>
</dbReference>
<dbReference type="GO" id="GO:0000160">
    <property type="term" value="P:phosphorelay signal transduction system"/>
    <property type="evidence" value="ECO:0007669"/>
    <property type="project" value="InterPro"/>
</dbReference>
<dbReference type="PROSITE" id="PS50110">
    <property type="entry name" value="RESPONSE_REGULATORY"/>
    <property type="match status" value="1"/>
</dbReference>
<feature type="compositionally biased region" description="Basic residues" evidence="3">
    <location>
        <begin position="12"/>
        <end position="22"/>
    </location>
</feature>
<dbReference type="PANTHER" id="PTHR43214">
    <property type="entry name" value="TWO-COMPONENT RESPONSE REGULATOR"/>
    <property type="match status" value="1"/>
</dbReference>
<dbReference type="Gene3D" id="3.40.50.2300">
    <property type="match status" value="1"/>
</dbReference>
<dbReference type="GO" id="GO:0003677">
    <property type="term" value="F:DNA binding"/>
    <property type="evidence" value="ECO:0007669"/>
    <property type="project" value="UniProtKB-KW"/>
</dbReference>
<dbReference type="GO" id="GO:0006355">
    <property type="term" value="P:regulation of DNA-templated transcription"/>
    <property type="evidence" value="ECO:0007669"/>
    <property type="project" value="InterPro"/>
</dbReference>
<dbReference type="SMART" id="SM00448">
    <property type="entry name" value="REC"/>
    <property type="match status" value="1"/>
</dbReference>
<dbReference type="EMBL" id="CP038436">
    <property type="protein sequence ID" value="QBX56724.1"/>
    <property type="molecule type" value="Genomic_DNA"/>
</dbReference>
<dbReference type="KEGG" id="nsn:EXE58_15510"/>
<sequence>MEVRAARATRATGKKNRRCSHGRLGRSTCSLTAPGRVTSTRGAERVKVLVVTEIRLYREGVADLLRALPDVSAVASASTAASAVSAARRQECDVALLDMSMSAPVETIASLVTSRPALRVVVLGVPEQGPQVVACAEAGVYGYVSRDAGFEDVAGALRSAARGEVACSGRVAAELIQHISRQARSRPVAAAFLALTRREREVLRLIQSDMSNKEIARALDLQLSTVKNHVHNVLAKCGATARAEITGVLEQPEVQYIEGPVPLG</sequence>
<dbReference type="PRINTS" id="PR00038">
    <property type="entry name" value="HTHLUXR"/>
</dbReference>
<dbReference type="InterPro" id="IPR039420">
    <property type="entry name" value="WalR-like"/>
</dbReference>
<dbReference type="InterPro" id="IPR016032">
    <property type="entry name" value="Sig_transdc_resp-reg_C-effctor"/>
</dbReference>
<dbReference type="SMART" id="SM00421">
    <property type="entry name" value="HTH_LUXR"/>
    <property type="match status" value="1"/>
</dbReference>
<keyword evidence="1" id="KW-0238">DNA-binding</keyword>
<evidence type="ECO:0000313" key="7">
    <source>
        <dbReference type="Proteomes" id="UP000294853"/>
    </source>
</evidence>
<evidence type="ECO:0000259" key="4">
    <source>
        <dbReference type="PROSITE" id="PS50043"/>
    </source>
</evidence>
<dbReference type="SUPFAM" id="SSF52172">
    <property type="entry name" value="CheY-like"/>
    <property type="match status" value="1"/>
</dbReference>
<organism evidence="6 7">
    <name type="scientific">Nocardioides seonyuensis</name>
    <dbReference type="NCBI Taxonomy" id="2518371"/>
    <lineage>
        <taxon>Bacteria</taxon>
        <taxon>Bacillati</taxon>
        <taxon>Actinomycetota</taxon>
        <taxon>Actinomycetes</taxon>
        <taxon>Propionibacteriales</taxon>
        <taxon>Nocardioidaceae</taxon>
        <taxon>Nocardioides</taxon>
    </lineage>
</organism>
<dbReference type="InterPro" id="IPR011006">
    <property type="entry name" value="CheY-like_superfamily"/>
</dbReference>
<accession>A0A4P7IH85</accession>
<feature type="modified residue" description="4-aspartylphosphate" evidence="2">
    <location>
        <position position="98"/>
    </location>
</feature>
<evidence type="ECO:0000256" key="2">
    <source>
        <dbReference type="PROSITE-ProRule" id="PRU00169"/>
    </source>
</evidence>
<name>A0A4P7IH85_9ACTN</name>
<dbReference type="Proteomes" id="UP000294853">
    <property type="component" value="Chromosome"/>
</dbReference>
<dbReference type="Pfam" id="PF00072">
    <property type="entry name" value="Response_reg"/>
    <property type="match status" value="1"/>
</dbReference>
<evidence type="ECO:0000259" key="5">
    <source>
        <dbReference type="PROSITE" id="PS50110"/>
    </source>
</evidence>